<feature type="domain" description="Transposase InsH N-terminal" evidence="1">
    <location>
        <begin position="5"/>
        <end position="95"/>
    </location>
</feature>
<dbReference type="Pfam" id="PF05598">
    <property type="entry name" value="DUF772"/>
    <property type="match status" value="1"/>
</dbReference>
<proteinExistence type="predicted"/>
<evidence type="ECO:0000313" key="2">
    <source>
        <dbReference type="EMBL" id="QDR80279.1"/>
    </source>
</evidence>
<dbReference type="Proteomes" id="UP000320776">
    <property type="component" value="Chromosome"/>
</dbReference>
<protein>
    <submittedName>
        <fullName evidence="2">IS1182 family transposase ISCpe5</fullName>
    </submittedName>
</protein>
<reference evidence="2 3" key="1">
    <citation type="submission" date="2019-02" db="EMBL/GenBank/DDBJ databases">
        <title>Closed genome of Sporomusa termitida DSM 4440.</title>
        <authorList>
            <person name="Poehlein A."/>
            <person name="Daniel R."/>
        </authorList>
    </citation>
    <scope>NUCLEOTIDE SEQUENCE [LARGE SCALE GENOMIC DNA]</scope>
    <source>
        <strain evidence="2 3">DSM 4440</strain>
    </source>
</reference>
<gene>
    <name evidence="2" type="ORF">SPTER_15990</name>
</gene>
<sequence>MPMDIGEMNPADDSVRLLNAVLERMVYRKLYAAYSRQGRIEISPKRLFKILVYGYMNGIYSGRKLEQACRRDVNFMYLLGREKAPAHATITRFRSERLAEVVDDLFAQLIRRLAQEGELSLSSVFIDGTKLEN</sequence>
<dbReference type="AlphaFoldDB" id="A0A517DSF3"/>
<dbReference type="EMBL" id="CP036259">
    <property type="protein sequence ID" value="QDR80279.1"/>
    <property type="molecule type" value="Genomic_DNA"/>
</dbReference>
<accession>A0A517DSF3</accession>
<organism evidence="2 3">
    <name type="scientific">Sporomusa termitida</name>
    <dbReference type="NCBI Taxonomy" id="2377"/>
    <lineage>
        <taxon>Bacteria</taxon>
        <taxon>Bacillati</taxon>
        <taxon>Bacillota</taxon>
        <taxon>Negativicutes</taxon>
        <taxon>Selenomonadales</taxon>
        <taxon>Sporomusaceae</taxon>
        <taxon>Sporomusa</taxon>
    </lineage>
</organism>
<name>A0A517DSF3_9FIRM</name>
<evidence type="ECO:0000313" key="3">
    <source>
        <dbReference type="Proteomes" id="UP000320776"/>
    </source>
</evidence>
<dbReference type="PANTHER" id="PTHR33408:SF2">
    <property type="entry name" value="TRANSPOSASE DDE DOMAIN-CONTAINING PROTEIN"/>
    <property type="match status" value="1"/>
</dbReference>
<evidence type="ECO:0000259" key="1">
    <source>
        <dbReference type="Pfam" id="PF05598"/>
    </source>
</evidence>
<dbReference type="RefSeq" id="WP_211367520.1">
    <property type="nucleotide sequence ID" value="NZ_CP036259.1"/>
</dbReference>
<dbReference type="KEGG" id="sted:SPTER_15990"/>
<dbReference type="InterPro" id="IPR008490">
    <property type="entry name" value="Transposase_InsH_N"/>
</dbReference>
<keyword evidence="3" id="KW-1185">Reference proteome</keyword>
<dbReference type="PANTHER" id="PTHR33408">
    <property type="entry name" value="TRANSPOSASE"/>
    <property type="match status" value="1"/>
</dbReference>